<dbReference type="PROSITE" id="PS50894">
    <property type="entry name" value="HPT"/>
    <property type="match status" value="1"/>
</dbReference>
<dbReference type="Pfam" id="PF01627">
    <property type="entry name" value="Hpt"/>
    <property type="match status" value="1"/>
</dbReference>
<dbReference type="Proteomes" id="UP001057998">
    <property type="component" value="Chromosome 2"/>
</dbReference>
<keyword evidence="10" id="KW-0902">Two-component regulatory system</keyword>
<keyword evidence="8" id="KW-0067">ATP-binding</keyword>
<dbReference type="InterPro" id="IPR004358">
    <property type="entry name" value="Sig_transdc_His_kin-like_C"/>
</dbReference>
<dbReference type="PANTHER" id="PTHR45339:SF1">
    <property type="entry name" value="HYBRID SIGNAL TRANSDUCTION HISTIDINE KINASE J"/>
    <property type="match status" value="1"/>
</dbReference>
<organism evidence="20 21">
    <name type="scientific">Photobacterium atrarenae</name>
    <dbReference type="NCBI Taxonomy" id="865757"/>
    <lineage>
        <taxon>Bacteria</taxon>
        <taxon>Pseudomonadati</taxon>
        <taxon>Pseudomonadota</taxon>
        <taxon>Gammaproteobacteria</taxon>
        <taxon>Vibrionales</taxon>
        <taxon>Vibrionaceae</taxon>
        <taxon>Photobacterium</taxon>
    </lineage>
</organism>
<keyword evidence="9 15" id="KW-1133">Transmembrane helix</keyword>
<dbReference type="CDD" id="cd17546">
    <property type="entry name" value="REC_hyHK_CKI1_RcsC-like"/>
    <property type="match status" value="1"/>
</dbReference>
<dbReference type="PRINTS" id="PR00344">
    <property type="entry name" value="BCTRLSENSOR"/>
</dbReference>
<dbReference type="Gene3D" id="1.10.287.130">
    <property type="match status" value="1"/>
</dbReference>
<reference evidence="20" key="1">
    <citation type="submission" date="2022-07" db="EMBL/GenBank/DDBJ databases">
        <title>Genome sequencing of Photobacterium atrarenae GJH2-4.</title>
        <authorList>
            <person name="Park S.-J."/>
        </authorList>
    </citation>
    <scope>NUCLEOTIDE SEQUENCE</scope>
    <source>
        <strain evidence="20">GJH2-4</strain>
    </source>
</reference>
<evidence type="ECO:0000256" key="15">
    <source>
        <dbReference type="SAM" id="Phobius"/>
    </source>
</evidence>
<dbReference type="InterPro" id="IPR036890">
    <property type="entry name" value="HATPase_C_sf"/>
</dbReference>
<dbReference type="SUPFAM" id="SSF47384">
    <property type="entry name" value="Homodimeric domain of signal transducing histidine kinase"/>
    <property type="match status" value="1"/>
</dbReference>
<feature type="transmembrane region" description="Helical" evidence="15">
    <location>
        <begin position="311"/>
        <end position="332"/>
    </location>
</feature>
<evidence type="ECO:0000259" key="19">
    <source>
        <dbReference type="PROSITE" id="PS50894"/>
    </source>
</evidence>
<dbReference type="InterPro" id="IPR036641">
    <property type="entry name" value="HPT_dom_sf"/>
</dbReference>
<protein>
    <recommendedName>
        <fullName evidence="3">histidine kinase</fullName>
        <ecNumber evidence="3">2.7.13.3</ecNumber>
    </recommendedName>
</protein>
<name>A0ABY5GKR3_9GAMM</name>
<keyword evidence="14" id="KW-0175">Coiled coil</keyword>
<proteinExistence type="predicted"/>
<dbReference type="SUPFAM" id="SSF47226">
    <property type="entry name" value="Histidine-containing phosphotransfer domain, HPT domain"/>
    <property type="match status" value="1"/>
</dbReference>
<dbReference type="InterPro" id="IPR006189">
    <property type="entry name" value="CHASE_dom"/>
</dbReference>
<dbReference type="PROSITE" id="PS50110">
    <property type="entry name" value="RESPONSE_REGULATORY"/>
    <property type="match status" value="1"/>
</dbReference>
<keyword evidence="5 13" id="KW-0597">Phosphoprotein</keyword>
<dbReference type="SUPFAM" id="SSF55874">
    <property type="entry name" value="ATPase domain of HSP90 chaperone/DNA topoisomerase II/histidine kinase"/>
    <property type="match status" value="1"/>
</dbReference>
<dbReference type="InterPro" id="IPR001789">
    <property type="entry name" value="Sig_transdc_resp-reg_receiver"/>
</dbReference>
<dbReference type="Gene3D" id="3.30.565.10">
    <property type="entry name" value="Histidine kinase-like ATPase, C-terminal domain"/>
    <property type="match status" value="1"/>
</dbReference>
<evidence type="ECO:0000256" key="14">
    <source>
        <dbReference type="SAM" id="Coils"/>
    </source>
</evidence>
<dbReference type="Pfam" id="PF00072">
    <property type="entry name" value="Response_reg"/>
    <property type="match status" value="1"/>
</dbReference>
<dbReference type="Pfam" id="PF02518">
    <property type="entry name" value="HATPase_c"/>
    <property type="match status" value="1"/>
</dbReference>
<dbReference type="InterPro" id="IPR003594">
    <property type="entry name" value="HATPase_dom"/>
</dbReference>
<dbReference type="EC" id="2.7.13.3" evidence="3"/>
<keyword evidence="21" id="KW-1185">Reference proteome</keyword>
<keyword evidence="4" id="KW-1003">Cell membrane</keyword>
<dbReference type="CDD" id="cd00088">
    <property type="entry name" value="HPT"/>
    <property type="match status" value="1"/>
</dbReference>
<evidence type="ECO:0000259" key="17">
    <source>
        <dbReference type="PROSITE" id="PS50110"/>
    </source>
</evidence>
<accession>A0ABY5GKR3</accession>
<comment type="catalytic activity">
    <reaction evidence="1">
        <text>ATP + protein L-histidine = ADP + protein N-phospho-L-histidine.</text>
        <dbReference type="EC" id="2.7.13.3"/>
    </reaction>
</comment>
<evidence type="ECO:0000256" key="10">
    <source>
        <dbReference type="ARBA" id="ARBA00023012"/>
    </source>
</evidence>
<evidence type="ECO:0000256" key="4">
    <source>
        <dbReference type="ARBA" id="ARBA00022475"/>
    </source>
</evidence>
<dbReference type="PANTHER" id="PTHR45339">
    <property type="entry name" value="HYBRID SIGNAL TRANSDUCTION HISTIDINE KINASE J"/>
    <property type="match status" value="1"/>
</dbReference>
<dbReference type="SMART" id="SM00388">
    <property type="entry name" value="HisKA"/>
    <property type="match status" value="1"/>
</dbReference>
<evidence type="ECO:0000256" key="9">
    <source>
        <dbReference type="ARBA" id="ARBA00022989"/>
    </source>
</evidence>
<evidence type="ECO:0000256" key="3">
    <source>
        <dbReference type="ARBA" id="ARBA00012438"/>
    </source>
</evidence>
<dbReference type="Gene3D" id="1.20.120.160">
    <property type="entry name" value="HPT domain"/>
    <property type="match status" value="1"/>
</dbReference>
<feature type="domain" description="Histidine kinase" evidence="16">
    <location>
        <begin position="425"/>
        <end position="649"/>
    </location>
</feature>
<dbReference type="Gene3D" id="3.30.450.350">
    <property type="entry name" value="CHASE domain"/>
    <property type="match status" value="1"/>
</dbReference>
<dbReference type="PROSITE" id="PS50839">
    <property type="entry name" value="CHASE"/>
    <property type="match status" value="1"/>
</dbReference>
<feature type="modified residue" description="Phosphohistidine" evidence="12">
    <location>
        <position position="1011"/>
    </location>
</feature>
<dbReference type="InterPro" id="IPR042240">
    <property type="entry name" value="CHASE_sf"/>
</dbReference>
<keyword evidence="11 15" id="KW-0472">Membrane</keyword>
<dbReference type="SMART" id="SM00387">
    <property type="entry name" value="HATPase_c"/>
    <property type="match status" value="1"/>
</dbReference>
<evidence type="ECO:0000256" key="13">
    <source>
        <dbReference type="PROSITE-ProRule" id="PRU00169"/>
    </source>
</evidence>
<evidence type="ECO:0000256" key="7">
    <source>
        <dbReference type="ARBA" id="ARBA00022741"/>
    </source>
</evidence>
<evidence type="ECO:0000256" key="2">
    <source>
        <dbReference type="ARBA" id="ARBA00004651"/>
    </source>
</evidence>
<sequence>MQEVGRSRTIPWIVLLSSLAVTAVAWQLATAYVKRDANQRFQNETQEVTAHIKNRMAVHEQVLLGGVALFAASERVERLEWQSYVRKLRLGMHYPGIHGIGFAVPVTASAKDAHLQQIREEGLSNYRIIPEGERDTYTPTVFIEPLDELNYQYYGFDMQMLPAQQTALIKARDSATPMLSGKVEWTDPITEEIQPGFVLYMPVYDTETPPATIEARRQTFIGYVFSPFRAGSLLQGLLGQNTGVHFQLFDGKSSHPEQLLYDGGQVLPGDNQSELAAFQSTTVIYIAGHPWTLIFSSTPAFESTIDFSLSWIILVVGGLLSALLFVMSRMLIGSYLTTERLNREVQAREKAEGSLRDLNLQLEVRVDERTRQLKLMNEEIAREREQLAQRVSERTASLRATNDKLELAREEAEQASQAKSAFLAAMSHEIRTPMNGVIGMLEVLSHSELDARRQDEIKTIRDSAFSLLSLIDDILDFSKIEAGRLDLEQIPVAIEEIVEEVCTALMPLAERQGGSLYLFVDPRVPSWVNADPTRLRQIFYNLIGNAVKFSGGRKEVAGRVWVRVEMGEGEPERLIVRVIDNGIGMSVSDQGQLFESFSQAESSTTRRFGGTGLGLAICKRLVALMTGDIQVESRPGQGAKFTVTLPVQPALGARLFSPPDLSGIYGILVTSPELQVDDLALYLHLAGGRVQIVSCEAEALRVAQGLTDRVVVIAAGEKAVMNALRLPEDAEAQQESNDAHLYHLVLAEGGLHSLQRLASNRVMISGHAMRRRDFLNAVAVAAGVISAEVNGETAGRTLPHPAPAPSVAQARAEQRLILVAEDDEINQKVILKQLNLLGYAAEVAVNGKLALQQWQIGQYALLLTDLHMPEMDGYQLTQAVRETESAGTRVPIIALTANALKGEKKRALEAGMDDFLTKPVQLETLERVLEQWLCRPDAELSEHSQPDAEIAVSDSGDGVFELSRLETLVGQDPVVIGDFLRDYLSVMKAQEKLLKQAYSDGELRQLAEIAHKLKSSSRSVGALQLGELCAALENNGIKGDSAAVASLLPHLERVLASTEAAVNNFLASEAEKLGEAYGHHAN</sequence>
<dbReference type="CDD" id="cd16922">
    <property type="entry name" value="HATPase_EvgS-ArcB-TorS-like"/>
    <property type="match status" value="1"/>
</dbReference>
<feature type="domain" description="HPt" evidence="19">
    <location>
        <begin position="972"/>
        <end position="1065"/>
    </location>
</feature>
<dbReference type="InterPro" id="IPR008207">
    <property type="entry name" value="Sig_transdc_His_kin_Hpt_dom"/>
</dbReference>
<dbReference type="SMART" id="SM01079">
    <property type="entry name" value="CHASE"/>
    <property type="match status" value="1"/>
</dbReference>
<keyword evidence="6 15" id="KW-0812">Transmembrane</keyword>
<comment type="subcellular location">
    <subcellularLocation>
        <location evidence="2">Cell membrane</location>
        <topology evidence="2">Multi-pass membrane protein</topology>
    </subcellularLocation>
</comment>
<feature type="domain" description="Response regulatory" evidence="17">
    <location>
        <begin position="816"/>
        <end position="933"/>
    </location>
</feature>
<dbReference type="Pfam" id="PF03924">
    <property type="entry name" value="CHASE"/>
    <property type="match status" value="1"/>
</dbReference>
<dbReference type="CDD" id="cd00082">
    <property type="entry name" value="HisKA"/>
    <property type="match status" value="1"/>
</dbReference>
<dbReference type="SUPFAM" id="SSF52172">
    <property type="entry name" value="CheY-like"/>
    <property type="match status" value="1"/>
</dbReference>
<evidence type="ECO:0000256" key="8">
    <source>
        <dbReference type="ARBA" id="ARBA00022840"/>
    </source>
</evidence>
<feature type="transmembrane region" description="Helical" evidence="15">
    <location>
        <begin position="12"/>
        <end position="33"/>
    </location>
</feature>
<feature type="domain" description="CHASE" evidence="18">
    <location>
        <begin position="72"/>
        <end position="240"/>
    </location>
</feature>
<dbReference type="SMART" id="SM00448">
    <property type="entry name" value="REC"/>
    <property type="match status" value="1"/>
</dbReference>
<evidence type="ECO:0000313" key="20">
    <source>
        <dbReference type="EMBL" id="UTV29746.1"/>
    </source>
</evidence>
<dbReference type="Pfam" id="PF00512">
    <property type="entry name" value="HisKA"/>
    <property type="match status" value="1"/>
</dbReference>
<dbReference type="Gene3D" id="3.40.50.2300">
    <property type="match status" value="1"/>
</dbReference>
<evidence type="ECO:0000256" key="11">
    <source>
        <dbReference type="ARBA" id="ARBA00023136"/>
    </source>
</evidence>
<dbReference type="InterPro" id="IPR003661">
    <property type="entry name" value="HisK_dim/P_dom"/>
</dbReference>
<evidence type="ECO:0000256" key="5">
    <source>
        <dbReference type="ARBA" id="ARBA00022553"/>
    </source>
</evidence>
<feature type="modified residue" description="4-aspartylphosphate" evidence="13">
    <location>
        <position position="865"/>
    </location>
</feature>
<gene>
    <name evidence="20" type="ORF">NNL38_22315</name>
</gene>
<evidence type="ECO:0000259" key="16">
    <source>
        <dbReference type="PROSITE" id="PS50109"/>
    </source>
</evidence>
<dbReference type="InterPro" id="IPR005467">
    <property type="entry name" value="His_kinase_dom"/>
</dbReference>
<evidence type="ECO:0000256" key="1">
    <source>
        <dbReference type="ARBA" id="ARBA00000085"/>
    </source>
</evidence>
<feature type="coiled-coil region" evidence="14">
    <location>
        <begin position="341"/>
        <end position="418"/>
    </location>
</feature>
<dbReference type="InterPro" id="IPR011006">
    <property type="entry name" value="CheY-like_superfamily"/>
</dbReference>
<dbReference type="PROSITE" id="PS50109">
    <property type="entry name" value="HIS_KIN"/>
    <property type="match status" value="1"/>
</dbReference>
<evidence type="ECO:0000256" key="12">
    <source>
        <dbReference type="PROSITE-ProRule" id="PRU00110"/>
    </source>
</evidence>
<dbReference type="RefSeq" id="WP_255391066.1">
    <property type="nucleotide sequence ID" value="NZ_CP101509.1"/>
</dbReference>
<keyword evidence="7" id="KW-0547">Nucleotide-binding</keyword>
<evidence type="ECO:0000259" key="18">
    <source>
        <dbReference type="PROSITE" id="PS50839"/>
    </source>
</evidence>
<evidence type="ECO:0000256" key="6">
    <source>
        <dbReference type="ARBA" id="ARBA00022692"/>
    </source>
</evidence>
<dbReference type="EMBL" id="CP101509">
    <property type="protein sequence ID" value="UTV29746.1"/>
    <property type="molecule type" value="Genomic_DNA"/>
</dbReference>
<dbReference type="InterPro" id="IPR036097">
    <property type="entry name" value="HisK_dim/P_sf"/>
</dbReference>
<evidence type="ECO:0000313" key="21">
    <source>
        <dbReference type="Proteomes" id="UP001057998"/>
    </source>
</evidence>
<dbReference type="SMART" id="SM00073">
    <property type="entry name" value="HPT"/>
    <property type="match status" value="1"/>
</dbReference>